<dbReference type="PROSITE" id="PS00380">
    <property type="entry name" value="RHODANESE_1"/>
    <property type="match status" value="1"/>
</dbReference>
<evidence type="ECO:0000313" key="2">
    <source>
        <dbReference type="EMBL" id="SDU53670.1"/>
    </source>
</evidence>
<dbReference type="GO" id="GO:0004792">
    <property type="term" value="F:thiosulfate-cyanide sulfurtransferase activity"/>
    <property type="evidence" value="ECO:0007669"/>
    <property type="project" value="InterPro"/>
</dbReference>
<feature type="domain" description="Rhodanese" evidence="1">
    <location>
        <begin position="26"/>
        <end position="73"/>
    </location>
</feature>
<accession>A0A1H2JBA5</accession>
<dbReference type="SUPFAM" id="SSF52821">
    <property type="entry name" value="Rhodanese/Cell cycle control phosphatase"/>
    <property type="match status" value="1"/>
</dbReference>
<evidence type="ECO:0000259" key="1">
    <source>
        <dbReference type="PROSITE" id="PS50206"/>
    </source>
</evidence>
<evidence type="ECO:0000313" key="3">
    <source>
        <dbReference type="Proteomes" id="UP000199608"/>
    </source>
</evidence>
<keyword evidence="3" id="KW-1185">Reference proteome</keyword>
<dbReference type="Gene3D" id="3.40.250.10">
    <property type="entry name" value="Rhodanese-like domain"/>
    <property type="match status" value="1"/>
</dbReference>
<dbReference type="Proteomes" id="UP000199608">
    <property type="component" value="Unassembled WGS sequence"/>
</dbReference>
<dbReference type="PANTHER" id="PTHR43031">
    <property type="entry name" value="FAD-DEPENDENT OXIDOREDUCTASE"/>
    <property type="match status" value="1"/>
</dbReference>
<dbReference type="Pfam" id="PF00581">
    <property type="entry name" value="Rhodanese"/>
    <property type="match status" value="1"/>
</dbReference>
<dbReference type="InterPro" id="IPR050229">
    <property type="entry name" value="GlpE_sulfurtransferase"/>
</dbReference>
<dbReference type="AlphaFoldDB" id="A0A1H2JBA5"/>
<dbReference type="InterPro" id="IPR001763">
    <property type="entry name" value="Rhodanese-like_dom"/>
</dbReference>
<name>A0A1H2JBA5_9BACT</name>
<organism evidence="2 3">
    <name type="scientific">Desulfobacula phenolica</name>
    <dbReference type="NCBI Taxonomy" id="90732"/>
    <lineage>
        <taxon>Bacteria</taxon>
        <taxon>Pseudomonadati</taxon>
        <taxon>Thermodesulfobacteriota</taxon>
        <taxon>Desulfobacteria</taxon>
        <taxon>Desulfobacterales</taxon>
        <taxon>Desulfobacteraceae</taxon>
        <taxon>Desulfobacula</taxon>
    </lineage>
</organism>
<dbReference type="InterPro" id="IPR001307">
    <property type="entry name" value="Thiosulphate_STrfase_CS"/>
</dbReference>
<proteinExistence type="predicted"/>
<reference evidence="3" key="1">
    <citation type="submission" date="2016-10" db="EMBL/GenBank/DDBJ databases">
        <authorList>
            <person name="Varghese N."/>
            <person name="Submissions S."/>
        </authorList>
    </citation>
    <scope>NUCLEOTIDE SEQUENCE [LARGE SCALE GENOMIC DNA]</scope>
    <source>
        <strain evidence="3">DSM 3384</strain>
    </source>
</reference>
<gene>
    <name evidence="2" type="ORF">SAMN04487931_111128</name>
</gene>
<sequence>MKWMQFFTPAKSLDFKETENYISQHPGEQMTILDVRQPSEYQDSHIPGAVLIPLPQLSDRLGELDPERPTLVY</sequence>
<dbReference type="PROSITE" id="PS50206">
    <property type="entry name" value="RHODANESE_3"/>
    <property type="match status" value="1"/>
</dbReference>
<dbReference type="PANTHER" id="PTHR43031:SF1">
    <property type="entry name" value="PYRIDINE NUCLEOTIDE-DISULPHIDE OXIDOREDUCTASE"/>
    <property type="match status" value="1"/>
</dbReference>
<dbReference type="InterPro" id="IPR036873">
    <property type="entry name" value="Rhodanese-like_dom_sf"/>
</dbReference>
<protein>
    <submittedName>
        <fullName evidence="2">Rhodanese-like domain-containing protein</fullName>
    </submittedName>
</protein>
<dbReference type="EMBL" id="FNLL01000011">
    <property type="protein sequence ID" value="SDU53670.1"/>
    <property type="molecule type" value="Genomic_DNA"/>
</dbReference>